<evidence type="ECO:0000313" key="2">
    <source>
        <dbReference type="EMBL" id="MDO3720603.1"/>
    </source>
</evidence>
<keyword evidence="1" id="KW-1133">Transmembrane helix</keyword>
<organism evidence="2 3">
    <name type="scientific">Marinobacter suaedae</name>
    <dbReference type="NCBI Taxonomy" id="3057675"/>
    <lineage>
        <taxon>Bacteria</taxon>
        <taxon>Pseudomonadati</taxon>
        <taxon>Pseudomonadota</taxon>
        <taxon>Gammaproteobacteria</taxon>
        <taxon>Pseudomonadales</taxon>
        <taxon>Marinobacteraceae</taxon>
        <taxon>Marinobacter</taxon>
    </lineage>
</organism>
<protein>
    <submittedName>
        <fullName evidence="2">Uncharacterized protein</fullName>
    </submittedName>
</protein>
<feature type="transmembrane region" description="Helical" evidence="1">
    <location>
        <begin position="58"/>
        <end position="76"/>
    </location>
</feature>
<keyword evidence="3" id="KW-1185">Reference proteome</keyword>
<dbReference type="EMBL" id="JAUMIS010000001">
    <property type="protein sequence ID" value="MDO3720603.1"/>
    <property type="molecule type" value="Genomic_DNA"/>
</dbReference>
<proteinExistence type="predicted"/>
<reference evidence="2" key="1">
    <citation type="submission" date="2023-07" db="EMBL/GenBank/DDBJ databases">
        <title>Marinobacter sp. chi1 genome sequencing and assembly.</title>
        <authorList>
            <person name="Park S."/>
        </authorList>
    </citation>
    <scope>NUCLEOTIDE SEQUENCE</scope>
    <source>
        <strain evidence="2">Chi1</strain>
    </source>
</reference>
<dbReference type="Proteomes" id="UP001168640">
    <property type="component" value="Unassembled WGS sequence"/>
</dbReference>
<gene>
    <name evidence="2" type="ORF">QVZ43_02645</name>
</gene>
<keyword evidence="1" id="KW-0812">Transmembrane</keyword>
<comment type="caution">
    <text evidence="2">The sequence shown here is derived from an EMBL/GenBank/DDBJ whole genome shotgun (WGS) entry which is preliminary data.</text>
</comment>
<keyword evidence="1" id="KW-0472">Membrane</keyword>
<evidence type="ECO:0000313" key="3">
    <source>
        <dbReference type="Proteomes" id="UP001168640"/>
    </source>
</evidence>
<evidence type="ECO:0000256" key="1">
    <source>
        <dbReference type="SAM" id="Phobius"/>
    </source>
</evidence>
<name>A0ABT8VX85_9GAMM</name>
<feature type="transmembrane region" description="Helical" evidence="1">
    <location>
        <begin position="14"/>
        <end position="38"/>
    </location>
</feature>
<dbReference type="RefSeq" id="WP_302908760.1">
    <property type="nucleotide sequence ID" value="NZ_JAUMIS010000001.1"/>
</dbReference>
<sequence>MIDSTVLKNAVRKIIAGVVGLIVAVILLCALLITSFYLLVQASVQALTPLVGNTEAMAIVGGSCGLILVLFFWGLIAPRSSSKTKKASGDRGGLSVDSVRAIIREHPMESAMTAFAMGVVQQTDPKLRSVLLQGGFELMKRQDLTGAPETEPPP</sequence>
<accession>A0ABT8VX85</accession>